<dbReference type="VEuPathDB" id="MicrosporidiaDB:ECANGB1_1280"/>
<dbReference type="OrthoDB" id="2191457at2759"/>
<keyword evidence="2" id="KW-1185">Reference proteome</keyword>
<organism evidence="1 2">
    <name type="scientific">Enterospora canceri</name>
    <dbReference type="NCBI Taxonomy" id="1081671"/>
    <lineage>
        <taxon>Eukaryota</taxon>
        <taxon>Fungi</taxon>
        <taxon>Fungi incertae sedis</taxon>
        <taxon>Microsporidia</taxon>
        <taxon>Enterocytozoonidae</taxon>
        <taxon>Enterospora</taxon>
    </lineage>
</organism>
<dbReference type="AlphaFoldDB" id="A0A1Y1S6C4"/>
<dbReference type="SUPFAM" id="SSF54648">
    <property type="entry name" value="DLC"/>
    <property type="match status" value="1"/>
</dbReference>
<dbReference type="GO" id="GO:0007017">
    <property type="term" value="P:microtubule-based process"/>
    <property type="evidence" value="ECO:0007669"/>
    <property type="project" value="InterPro"/>
</dbReference>
<gene>
    <name evidence="1" type="ORF">ECANGB1_1280</name>
</gene>
<proteinExistence type="predicted"/>
<dbReference type="SMART" id="SM01375">
    <property type="entry name" value="Dynein_light"/>
    <property type="match status" value="1"/>
</dbReference>
<evidence type="ECO:0008006" key="3">
    <source>
        <dbReference type="Google" id="ProtNLM"/>
    </source>
</evidence>
<accession>A0A1Y1S6C4</accession>
<dbReference type="InterPro" id="IPR001372">
    <property type="entry name" value="Dynein_light_chain_typ-1/2"/>
</dbReference>
<dbReference type="InterPro" id="IPR037177">
    <property type="entry name" value="DLC_sf"/>
</dbReference>
<dbReference type="Proteomes" id="UP000192639">
    <property type="component" value="Unassembled WGS sequence"/>
</dbReference>
<name>A0A1Y1S6C4_9MICR</name>
<reference evidence="1 2" key="1">
    <citation type="journal article" date="2017" name="Environ. Microbiol.">
        <title>Decay of the glycolytic pathway and adaptation to intranuclear parasitism within Enterocytozoonidae microsporidia.</title>
        <authorList>
            <person name="Wiredu Boakye D."/>
            <person name="Jaroenlak P."/>
            <person name="Prachumwat A."/>
            <person name="Williams T.A."/>
            <person name="Bateman K.S."/>
            <person name="Itsathitphaisarn O."/>
            <person name="Sritunyalucksana K."/>
            <person name="Paszkiewicz K.H."/>
            <person name="Moore K.A."/>
            <person name="Stentiford G.D."/>
            <person name="Williams B.A."/>
        </authorList>
    </citation>
    <scope>NUCLEOTIDE SEQUENCE [LARGE SCALE GENOMIC DNA]</scope>
    <source>
        <strain evidence="1 2">GB1</strain>
    </source>
</reference>
<comment type="caution">
    <text evidence="1">The sequence shown here is derived from an EMBL/GenBank/DDBJ whole genome shotgun (WGS) entry which is preliminary data.</text>
</comment>
<dbReference type="Pfam" id="PF01221">
    <property type="entry name" value="Dynein_light"/>
    <property type="match status" value="1"/>
</dbReference>
<dbReference type="EMBL" id="LWDP01000036">
    <property type="protein sequence ID" value="ORD93986.1"/>
    <property type="molecule type" value="Genomic_DNA"/>
</dbReference>
<protein>
    <recommendedName>
        <fullName evidence="3">Dynein light chain</fullName>
    </recommendedName>
</protein>
<dbReference type="GO" id="GO:0030286">
    <property type="term" value="C:dynein complex"/>
    <property type="evidence" value="ECO:0007669"/>
    <property type="project" value="InterPro"/>
</dbReference>
<dbReference type="CDD" id="cd21450">
    <property type="entry name" value="DLC-like_DYNLL1-like"/>
    <property type="match status" value="1"/>
</dbReference>
<evidence type="ECO:0000313" key="2">
    <source>
        <dbReference type="Proteomes" id="UP000192639"/>
    </source>
</evidence>
<evidence type="ECO:0000313" key="1">
    <source>
        <dbReference type="EMBL" id="ORD93986.1"/>
    </source>
</evidence>
<dbReference type="Gene3D" id="3.30.740.10">
    <property type="entry name" value="Protein Inhibitor Of Neuronal Nitric Oxide Synthase"/>
    <property type="match status" value="1"/>
</dbReference>
<sequence>MAEGEIKLEFKDKNAREDLKEFAQECVNKFKSETVPQKANALKTKFDNQFGKGWNVWIGQHLSGSCSCIANTMLEFSDGTINFIIYQTYVG</sequence>